<keyword evidence="3" id="KW-1185">Reference proteome</keyword>
<organism evidence="2 3">
    <name type="scientific">Paenibacillus taihuensis</name>
    <dbReference type="NCBI Taxonomy" id="1156355"/>
    <lineage>
        <taxon>Bacteria</taxon>
        <taxon>Bacillati</taxon>
        <taxon>Bacillota</taxon>
        <taxon>Bacilli</taxon>
        <taxon>Bacillales</taxon>
        <taxon>Paenibacillaceae</taxon>
        <taxon>Paenibacillus</taxon>
    </lineage>
</organism>
<dbReference type="InterPro" id="IPR018750">
    <property type="entry name" value="DUF2306_membrane"/>
</dbReference>
<evidence type="ECO:0000313" key="3">
    <source>
        <dbReference type="Proteomes" id="UP000256304"/>
    </source>
</evidence>
<keyword evidence="1" id="KW-0812">Transmembrane</keyword>
<dbReference type="AlphaFoldDB" id="A0A3D9RWK2"/>
<feature type="transmembrane region" description="Helical" evidence="1">
    <location>
        <begin position="42"/>
        <end position="62"/>
    </location>
</feature>
<dbReference type="Proteomes" id="UP000256304">
    <property type="component" value="Unassembled WGS sequence"/>
</dbReference>
<feature type="transmembrane region" description="Helical" evidence="1">
    <location>
        <begin position="116"/>
        <end position="137"/>
    </location>
</feature>
<feature type="transmembrane region" description="Helical" evidence="1">
    <location>
        <begin position="222"/>
        <end position="240"/>
    </location>
</feature>
<accession>A0A3D9RWK2</accession>
<reference evidence="2 3" key="1">
    <citation type="submission" date="2018-08" db="EMBL/GenBank/DDBJ databases">
        <title>Genomic Encyclopedia of Type Strains, Phase III (KMG-III): the genomes of soil and plant-associated and newly described type strains.</title>
        <authorList>
            <person name="Whitman W."/>
        </authorList>
    </citation>
    <scope>NUCLEOTIDE SEQUENCE [LARGE SCALE GENOMIC DNA]</scope>
    <source>
        <strain evidence="2 3">CGMCC 1.10966</strain>
    </source>
</reference>
<proteinExistence type="predicted"/>
<feature type="transmembrane region" description="Helical" evidence="1">
    <location>
        <begin position="82"/>
        <end position="104"/>
    </location>
</feature>
<sequence length="253" mass="28727">MLALSLGACQWTPEYFTLVLENFIGDRETGSGVIPMKQSRSWWLLVIVSLAVMIPFMAPYMTLNPDSSRVEVSSRTVQFPALVAHIGFAFVAMVSGFMQFIRVLRQRHPKVHRYAGRVYVASVFISGLLALVVIGYVDDFSKAVSFLALTLLWLITCWKGYRTAVRRRFDEHRIWMIRSFGITLVAVCARLMVPVLFLTYYVLNGLTVPGGRETMIDRVLNVNIWAGLVVELVLVEWLIVSRYREAKRGSVDV</sequence>
<gene>
    <name evidence="2" type="ORF">A8990_11637</name>
</gene>
<dbReference type="EMBL" id="QTTN01000016">
    <property type="protein sequence ID" value="REE83858.1"/>
    <property type="molecule type" value="Genomic_DNA"/>
</dbReference>
<dbReference type="Pfam" id="PF10067">
    <property type="entry name" value="DUF2306"/>
    <property type="match status" value="1"/>
</dbReference>
<name>A0A3D9RWK2_9BACL</name>
<comment type="caution">
    <text evidence="2">The sequence shown here is derived from an EMBL/GenBank/DDBJ whole genome shotgun (WGS) entry which is preliminary data.</text>
</comment>
<feature type="transmembrane region" description="Helical" evidence="1">
    <location>
        <begin position="143"/>
        <end position="161"/>
    </location>
</feature>
<evidence type="ECO:0000256" key="1">
    <source>
        <dbReference type="SAM" id="Phobius"/>
    </source>
</evidence>
<protein>
    <submittedName>
        <fullName evidence="2">Putative membrane protein DUF2306</fullName>
    </submittedName>
</protein>
<feature type="transmembrane region" description="Helical" evidence="1">
    <location>
        <begin position="182"/>
        <end position="202"/>
    </location>
</feature>
<keyword evidence="1" id="KW-1133">Transmembrane helix</keyword>
<evidence type="ECO:0000313" key="2">
    <source>
        <dbReference type="EMBL" id="REE83858.1"/>
    </source>
</evidence>
<keyword evidence="1" id="KW-0472">Membrane</keyword>